<comment type="caution">
    <text evidence="2">The sequence shown here is derived from an EMBL/GenBank/DDBJ whole genome shotgun (WGS) entry which is preliminary data.</text>
</comment>
<gene>
    <name evidence="2" type="ORF">CAL22_01260</name>
</gene>
<sequence>MKKYDLEKNKALKLAGQLRQAGTPGRFGADPLPDRREQRKRDQAAGLVPFALKLPQAQAERVRALAQERGVSTNELVAELLQQALDA</sequence>
<protein>
    <submittedName>
        <fullName evidence="2">Uncharacterized protein</fullName>
    </submittedName>
</protein>
<evidence type="ECO:0000256" key="1">
    <source>
        <dbReference type="SAM" id="MobiDB-lite"/>
    </source>
</evidence>
<keyword evidence="3" id="KW-1185">Reference proteome</keyword>
<dbReference type="AlphaFoldDB" id="A0A261VTX0"/>
<proteinExistence type="predicted"/>
<dbReference type="EMBL" id="NEVU01000001">
    <property type="protein sequence ID" value="OZI77211.1"/>
    <property type="molecule type" value="Genomic_DNA"/>
</dbReference>
<reference evidence="3" key="1">
    <citation type="submission" date="2017-05" db="EMBL/GenBank/DDBJ databases">
        <title>Complete and WGS of Bordetella genogroups.</title>
        <authorList>
            <person name="Spilker T."/>
            <person name="Lipuma J."/>
        </authorList>
    </citation>
    <scope>NUCLEOTIDE SEQUENCE [LARGE SCALE GENOMIC DNA]</scope>
    <source>
        <strain evidence="3">AU6712</strain>
    </source>
</reference>
<accession>A0A261VTX0</accession>
<name>A0A261VTX0_9BORD</name>
<dbReference type="InterPro" id="IPR010985">
    <property type="entry name" value="Ribbon_hlx_hlx"/>
</dbReference>
<feature type="region of interest" description="Disordered" evidence="1">
    <location>
        <begin position="17"/>
        <end position="43"/>
    </location>
</feature>
<feature type="compositionally biased region" description="Basic and acidic residues" evidence="1">
    <location>
        <begin position="32"/>
        <end position="43"/>
    </location>
</feature>
<evidence type="ECO:0000313" key="3">
    <source>
        <dbReference type="Proteomes" id="UP000216429"/>
    </source>
</evidence>
<dbReference type="OrthoDB" id="8564304at2"/>
<dbReference type="RefSeq" id="WP_094809687.1">
    <property type="nucleotide sequence ID" value="NZ_NEVU01000001.1"/>
</dbReference>
<evidence type="ECO:0000313" key="2">
    <source>
        <dbReference type="EMBL" id="OZI77211.1"/>
    </source>
</evidence>
<dbReference type="SUPFAM" id="SSF47598">
    <property type="entry name" value="Ribbon-helix-helix"/>
    <property type="match status" value="1"/>
</dbReference>
<dbReference type="GO" id="GO:0006355">
    <property type="term" value="P:regulation of DNA-templated transcription"/>
    <property type="evidence" value="ECO:0007669"/>
    <property type="project" value="InterPro"/>
</dbReference>
<dbReference type="Proteomes" id="UP000216429">
    <property type="component" value="Unassembled WGS sequence"/>
</dbReference>
<organism evidence="2 3">
    <name type="scientific">Bordetella genomosp. 12</name>
    <dbReference type="NCBI Taxonomy" id="463035"/>
    <lineage>
        <taxon>Bacteria</taxon>
        <taxon>Pseudomonadati</taxon>
        <taxon>Pseudomonadota</taxon>
        <taxon>Betaproteobacteria</taxon>
        <taxon>Burkholderiales</taxon>
        <taxon>Alcaligenaceae</taxon>
        <taxon>Bordetella</taxon>
    </lineage>
</organism>